<dbReference type="EMBL" id="VYQA01000003">
    <property type="protein sequence ID" value="KAA9032118.1"/>
    <property type="molecule type" value="Genomic_DNA"/>
</dbReference>
<dbReference type="Proteomes" id="UP000325933">
    <property type="component" value="Unassembled WGS sequence"/>
</dbReference>
<dbReference type="AlphaFoldDB" id="A0A5J5I7N6"/>
<evidence type="ECO:0000313" key="1">
    <source>
        <dbReference type="EMBL" id="KAA9019661.1"/>
    </source>
</evidence>
<reference evidence="3 4" key="1">
    <citation type="submission" date="2019-09" db="EMBL/GenBank/DDBJ databases">
        <authorList>
            <person name="Feng G."/>
        </authorList>
    </citation>
    <scope>NUCLEOTIDE SEQUENCE [LARGE SCALE GENOMIC DNA]</scope>
    <source>
        <strain evidence="2 3">KACC 19283</strain>
        <strain evidence="1 4">KACC 19284</strain>
    </source>
</reference>
<evidence type="ECO:0000313" key="4">
    <source>
        <dbReference type="Proteomes" id="UP000326364"/>
    </source>
</evidence>
<sequence length="137" mass="14433">MNGLADMMLAMAMFLAGPLDGGAEAVSAASVRTLEQAARAGQMALAKDGHAVPVRGMAMAECLVFFETAAQPGVVRGVSFDFSTESVVRDVAADLIEIRQLAGGSQPLLIRHESRGTDLRDALLDVKDHCRNGTSIF</sequence>
<name>A0A5J5I7N6_9SPHN</name>
<dbReference type="Proteomes" id="UP000326364">
    <property type="component" value="Unassembled WGS sequence"/>
</dbReference>
<protein>
    <submittedName>
        <fullName evidence="2">Uncharacterized protein</fullName>
    </submittedName>
</protein>
<gene>
    <name evidence="2" type="ORF">F4U95_05280</name>
    <name evidence="1" type="ORF">F4U96_05280</name>
</gene>
<evidence type="ECO:0000313" key="2">
    <source>
        <dbReference type="EMBL" id="KAA9032118.1"/>
    </source>
</evidence>
<comment type="caution">
    <text evidence="2">The sequence shown here is derived from an EMBL/GenBank/DDBJ whole genome shotgun (WGS) entry which is preliminary data.</text>
</comment>
<proteinExistence type="predicted"/>
<dbReference type="RefSeq" id="WP_150424865.1">
    <property type="nucleotide sequence ID" value="NZ_VYQA01000003.1"/>
</dbReference>
<accession>A0A5J5I7N6</accession>
<keyword evidence="4" id="KW-1185">Reference proteome</keyword>
<evidence type="ECO:0000313" key="3">
    <source>
        <dbReference type="Proteomes" id="UP000325933"/>
    </source>
</evidence>
<dbReference type="EMBL" id="VYQB01000003">
    <property type="protein sequence ID" value="KAA9019661.1"/>
    <property type="molecule type" value="Genomic_DNA"/>
</dbReference>
<organism evidence="2 3">
    <name type="scientific">Sphingobium limneticum</name>
    <dbReference type="NCBI Taxonomy" id="1007511"/>
    <lineage>
        <taxon>Bacteria</taxon>
        <taxon>Pseudomonadati</taxon>
        <taxon>Pseudomonadota</taxon>
        <taxon>Alphaproteobacteria</taxon>
        <taxon>Sphingomonadales</taxon>
        <taxon>Sphingomonadaceae</taxon>
        <taxon>Sphingobium</taxon>
    </lineage>
</organism>